<evidence type="ECO:0000256" key="2">
    <source>
        <dbReference type="ARBA" id="ARBA00022692"/>
    </source>
</evidence>
<feature type="transmembrane region" description="Helical" evidence="5">
    <location>
        <begin position="149"/>
        <end position="171"/>
    </location>
</feature>
<evidence type="ECO:0000256" key="5">
    <source>
        <dbReference type="SAM" id="Phobius"/>
    </source>
</evidence>
<gene>
    <name evidence="7" type="ORF">BFLFYP10_02470</name>
</gene>
<dbReference type="AlphaFoldDB" id="A0A6N2W236"/>
<feature type="transmembrane region" description="Helical" evidence="5">
    <location>
        <begin position="66"/>
        <end position="86"/>
    </location>
</feature>
<dbReference type="Pfam" id="PF04932">
    <property type="entry name" value="Wzy_C"/>
    <property type="match status" value="1"/>
</dbReference>
<keyword evidence="4 5" id="KW-0472">Membrane</keyword>
<reference evidence="7" key="1">
    <citation type="submission" date="2019-11" db="EMBL/GenBank/DDBJ databases">
        <authorList>
            <person name="Feng L."/>
        </authorList>
    </citation>
    <scope>NUCLEOTIDE SEQUENCE</scope>
    <source>
        <strain evidence="7">BfaecisLFYP10</strain>
    </source>
</reference>
<organism evidence="7">
    <name type="scientific">Bacteroides faecis</name>
    <dbReference type="NCBI Taxonomy" id="674529"/>
    <lineage>
        <taxon>Bacteria</taxon>
        <taxon>Pseudomonadati</taxon>
        <taxon>Bacteroidota</taxon>
        <taxon>Bacteroidia</taxon>
        <taxon>Bacteroidales</taxon>
        <taxon>Bacteroidaceae</taxon>
        <taxon>Bacteroides</taxon>
    </lineage>
</organism>
<feature type="domain" description="O-antigen ligase-related" evidence="6">
    <location>
        <begin position="219"/>
        <end position="358"/>
    </location>
</feature>
<evidence type="ECO:0000256" key="4">
    <source>
        <dbReference type="ARBA" id="ARBA00023136"/>
    </source>
</evidence>
<dbReference type="EMBL" id="CACRSZ010000056">
    <property type="protein sequence ID" value="VYT33496.1"/>
    <property type="molecule type" value="Genomic_DNA"/>
</dbReference>
<feature type="transmembrane region" description="Helical" evidence="5">
    <location>
        <begin position="121"/>
        <end position="137"/>
    </location>
</feature>
<sequence>MKLIRLLRDNLGIVLFICLLSYGVYSQGSTQSIFLCLALFLMAVLKEENVAVCFIAQTFMCDNLELLPSLSFASLAAGVLIVRCVVTGNKGNIGSKNIPFILLLFAIQVFSIVIYENTLNNVIRFCVNILVIFYFANYSKIFQTKNLALVPSVVSITVLMACILGVGKASIMDDLGVLRFSGIWIDDNFCGMYCVLGIISSIYAIWVTRKALFFAIPSILMALYMGALAMSRTFVYMMILVFLLFLLYIFRNKSVGVFLKVVLSALCVVGAVYFFNHIASTIIENRGIVKDSGDFTNGRIEASLESLRVFNMNPLSWFTGIGTSNTFNCKMALGMHPKASHNTYVDILVELGLTVIIYVLVLIIGFFKKFFRNFLYTLPYTALFSFVVLCYMGTLTMGQYSILYIAFGMILNYLRIPINENTSEKHR</sequence>
<feature type="transmembrane region" description="Helical" evidence="5">
    <location>
        <begin position="374"/>
        <end position="394"/>
    </location>
</feature>
<dbReference type="PANTHER" id="PTHR37422">
    <property type="entry name" value="TEICHURONIC ACID BIOSYNTHESIS PROTEIN TUAE"/>
    <property type="match status" value="1"/>
</dbReference>
<dbReference type="RefSeq" id="WP_156730191.1">
    <property type="nucleotide sequence ID" value="NZ_CACRSZ010000056.1"/>
</dbReference>
<dbReference type="InterPro" id="IPR007016">
    <property type="entry name" value="O-antigen_ligase-rel_domated"/>
</dbReference>
<protein>
    <recommendedName>
        <fullName evidence="6">O-antigen ligase-related domain-containing protein</fullName>
    </recommendedName>
</protein>
<evidence type="ECO:0000256" key="3">
    <source>
        <dbReference type="ARBA" id="ARBA00022989"/>
    </source>
</evidence>
<name>A0A6N2W236_9BACE</name>
<feature type="transmembrane region" description="Helical" evidence="5">
    <location>
        <begin position="183"/>
        <end position="204"/>
    </location>
</feature>
<accession>A0A6N2W236</accession>
<feature type="transmembrane region" description="Helical" evidence="5">
    <location>
        <begin position="98"/>
        <end position="115"/>
    </location>
</feature>
<feature type="transmembrane region" description="Helical" evidence="5">
    <location>
        <begin position="6"/>
        <end position="25"/>
    </location>
</feature>
<feature type="transmembrane region" description="Helical" evidence="5">
    <location>
        <begin position="400"/>
        <end position="418"/>
    </location>
</feature>
<proteinExistence type="predicted"/>
<evidence type="ECO:0000259" key="6">
    <source>
        <dbReference type="Pfam" id="PF04932"/>
    </source>
</evidence>
<keyword evidence="3 5" id="KW-1133">Transmembrane helix</keyword>
<evidence type="ECO:0000313" key="7">
    <source>
        <dbReference type="EMBL" id="VYT33496.1"/>
    </source>
</evidence>
<feature type="transmembrane region" description="Helical" evidence="5">
    <location>
        <begin position="211"/>
        <end position="227"/>
    </location>
</feature>
<keyword evidence="2 5" id="KW-0812">Transmembrane</keyword>
<feature type="transmembrane region" description="Helical" evidence="5">
    <location>
        <begin position="233"/>
        <end position="250"/>
    </location>
</feature>
<dbReference type="InterPro" id="IPR051533">
    <property type="entry name" value="WaaL-like"/>
</dbReference>
<evidence type="ECO:0000256" key="1">
    <source>
        <dbReference type="ARBA" id="ARBA00004141"/>
    </source>
</evidence>
<dbReference type="PANTHER" id="PTHR37422:SF13">
    <property type="entry name" value="LIPOPOLYSACCHARIDE BIOSYNTHESIS PROTEIN PA4999-RELATED"/>
    <property type="match status" value="1"/>
</dbReference>
<dbReference type="GO" id="GO:0016020">
    <property type="term" value="C:membrane"/>
    <property type="evidence" value="ECO:0007669"/>
    <property type="project" value="UniProtKB-SubCell"/>
</dbReference>
<feature type="transmembrane region" description="Helical" evidence="5">
    <location>
        <begin position="257"/>
        <end position="275"/>
    </location>
</feature>
<comment type="subcellular location">
    <subcellularLocation>
        <location evidence="1">Membrane</location>
        <topology evidence="1">Multi-pass membrane protein</topology>
    </subcellularLocation>
</comment>
<feature type="transmembrane region" description="Helical" evidence="5">
    <location>
        <begin position="347"/>
        <end position="367"/>
    </location>
</feature>